<name>A0ABU9L4R1_9FLAO</name>
<protein>
    <submittedName>
        <fullName evidence="16">TonB-dependent receptor</fullName>
    </submittedName>
</protein>
<dbReference type="PANTHER" id="PTHR30069">
    <property type="entry name" value="TONB-DEPENDENT OUTER MEMBRANE RECEPTOR"/>
    <property type="match status" value="1"/>
</dbReference>
<proteinExistence type="inferred from homology"/>
<evidence type="ECO:0000256" key="1">
    <source>
        <dbReference type="ARBA" id="ARBA00004571"/>
    </source>
</evidence>
<keyword evidence="4 10" id="KW-0812">Transmembrane</keyword>
<sequence length="912" mass="100898">MKTIQKFITLVLFLMTAVIYSQTTVSGTVVDANGPVPGANVLEKGTSNGATTDFDGKFSIQVQEGSGVLEISFVGMITTKFPFTAISGQNIDAGTISLSSDENVLDEVVITGTIDIAKDRKTPVAVSTIRAVDIQRNLGTQGLPEILNLTPSVYATKQGGGFGDERINIRGFDQANTAVMINGQPVNDMENGWVYWSNWAGLADVTTAMQVQRGLGSSKLAISSVGGTINIVTQTSTARKGGTLATTFGHDNSSKVLGSYNTGLLESGFSASVLISHSQGDGYIDGTKYVGDNYFIGLGYKVNEKHDLQFIFTGAPQWHHQKSFAPSIADHQLYQKKGPDPDATEPNRKYNSDWGFLNGKEYGFRRNFYHKPVMSLNWEWVLNENMRLSTVVYGSWGRGGGTGEIGRINGRRQYQLKTRAGLIPVDNIFAWNSGESVPSFGDDRTQFNGTFSNTGNNGHPDGGGRNGSDNGISRRASMNSHNWYGAIINFHDDINENWSFDVGADLRTYKGIHYRTVNDVLGADNYIDYDNRNEPASGNLIEPKDFVEAKASWNPWDDIDSQEKIDYYNDGLVNWVGLFGQVEYTNEIVSAFIQGSFSNQGFQRVEYFNETPENQKSEKENIAGGNIKGGLNYNINENHNVFFNSGYYSKQPKFDAVFINFGNNLNPDLVNEKIIGFELGYGYRSAKFSANANLYRTSWEDRFETSSVTIDEFRGTANYSGVKQVHTGLEIDFVWKVLANLSINGMTSIGNWEYEGNAEADLFDESQNYVGSSTLYLDGVKVGDAAQVTAALGANYTFFKNFRAGLNWRLASSLYADIDVTDFDSADNDGSLELPSYNLMDARLSYNWNLKGNNSLEFSVNINNLFDALYISESDTNIHAEAGDDTWEGINTRNRVFFGWGRTWNSTIRFRF</sequence>
<evidence type="ECO:0000256" key="3">
    <source>
        <dbReference type="ARBA" id="ARBA00022452"/>
    </source>
</evidence>
<feature type="compositionally biased region" description="Low complexity" evidence="12">
    <location>
        <begin position="447"/>
        <end position="458"/>
    </location>
</feature>
<dbReference type="SUPFAM" id="SSF56935">
    <property type="entry name" value="Porins"/>
    <property type="match status" value="1"/>
</dbReference>
<evidence type="ECO:0000256" key="5">
    <source>
        <dbReference type="ARBA" id="ARBA00022729"/>
    </source>
</evidence>
<feature type="region of interest" description="Disordered" evidence="12">
    <location>
        <begin position="446"/>
        <end position="473"/>
    </location>
</feature>
<dbReference type="Proteomes" id="UP001474120">
    <property type="component" value="Unassembled WGS sequence"/>
</dbReference>
<dbReference type="Gene3D" id="2.60.40.1120">
    <property type="entry name" value="Carboxypeptidase-like, regulatory domain"/>
    <property type="match status" value="1"/>
</dbReference>
<keyword evidence="6 11" id="KW-0798">TonB box</keyword>
<dbReference type="InterPro" id="IPR000531">
    <property type="entry name" value="Beta-barrel_TonB"/>
</dbReference>
<dbReference type="Pfam" id="PF00593">
    <property type="entry name" value="TonB_dep_Rec_b-barrel"/>
    <property type="match status" value="1"/>
</dbReference>
<feature type="signal peptide" evidence="13">
    <location>
        <begin position="1"/>
        <end position="21"/>
    </location>
</feature>
<dbReference type="Pfam" id="PF13715">
    <property type="entry name" value="CarbopepD_reg_2"/>
    <property type="match status" value="1"/>
</dbReference>
<feature type="chain" id="PRO_5045963315" evidence="13">
    <location>
        <begin position="22"/>
        <end position="912"/>
    </location>
</feature>
<keyword evidence="7 10" id="KW-0472">Membrane</keyword>
<dbReference type="PROSITE" id="PS52016">
    <property type="entry name" value="TONB_DEPENDENT_REC_3"/>
    <property type="match status" value="1"/>
</dbReference>
<comment type="similarity">
    <text evidence="10 11">Belongs to the TonB-dependent receptor family.</text>
</comment>
<evidence type="ECO:0000259" key="14">
    <source>
        <dbReference type="Pfam" id="PF00593"/>
    </source>
</evidence>
<evidence type="ECO:0000256" key="8">
    <source>
        <dbReference type="ARBA" id="ARBA00023170"/>
    </source>
</evidence>
<evidence type="ECO:0000256" key="11">
    <source>
        <dbReference type="RuleBase" id="RU003357"/>
    </source>
</evidence>
<dbReference type="Gene3D" id="2.170.130.10">
    <property type="entry name" value="TonB-dependent receptor, plug domain"/>
    <property type="match status" value="1"/>
</dbReference>
<evidence type="ECO:0000313" key="16">
    <source>
        <dbReference type="EMBL" id="MEL4456780.1"/>
    </source>
</evidence>
<dbReference type="SUPFAM" id="SSF49464">
    <property type="entry name" value="Carboxypeptidase regulatory domain-like"/>
    <property type="match status" value="1"/>
</dbReference>
<keyword evidence="17" id="KW-1185">Reference proteome</keyword>
<dbReference type="Gene3D" id="2.40.170.20">
    <property type="entry name" value="TonB-dependent receptor, beta-barrel domain"/>
    <property type="match status" value="1"/>
</dbReference>
<evidence type="ECO:0000256" key="9">
    <source>
        <dbReference type="ARBA" id="ARBA00023237"/>
    </source>
</evidence>
<dbReference type="InterPro" id="IPR008969">
    <property type="entry name" value="CarboxyPept-like_regulatory"/>
</dbReference>
<dbReference type="EMBL" id="JBCDNA010000003">
    <property type="protein sequence ID" value="MEL4456780.1"/>
    <property type="molecule type" value="Genomic_DNA"/>
</dbReference>
<dbReference type="InterPro" id="IPR012910">
    <property type="entry name" value="Plug_dom"/>
</dbReference>
<dbReference type="InterPro" id="IPR039426">
    <property type="entry name" value="TonB-dep_rcpt-like"/>
</dbReference>
<gene>
    <name evidence="16" type="ORF">AABB81_12800</name>
</gene>
<evidence type="ECO:0000259" key="15">
    <source>
        <dbReference type="Pfam" id="PF07715"/>
    </source>
</evidence>
<keyword evidence="9 10" id="KW-0998">Cell outer membrane</keyword>
<evidence type="ECO:0000256" key="10">
    <source>
        <dbReference type="PROSITE-ProRule" id="PRU01360"/>
    </source>
</evidence>
<comment type="caution">
    <text evidence="16">The sequence shown here is derived from an EMBL/GenBank/DDBJ whole genome shotgun (WGS) entry which is preliminary data.</text>
</comment>
<accession>A0ABU9L4R1</accession>
<evidence type="ECO:0000256" key="12">
    <source>
        <dbReference type="SAM" id="MobiDB-lite"/>
    </source>
</evidence>
<evidence type="ECO:0000256" key="4">
    <source>
        <dbReference type="ARBA" id="ARBA00022692"/>
    </source>
</evidence>
<dbReference type="InterPro" id="IPR036942">
    <property type="entry name" value="Beta-barrel_TonB_sf"/>
</dbReference>
<feature type="domain" description="TonB-dependent receptor plug" evidence="15">
    <location>
        <begin position="119"/>
        <end position="227"/>
    </location>
</feature>
<dbReference type="InterPro" id="IPR037066">
    <property type="entry name" value="Plug_dom_sf"/>
</dbReference>
<evidence type="ECO:0000313" key="17">
    <source>
        <dbReference type="Proteomes" id="UP001474120"/>
    </source>
</evidence>
<keyword evidence="3 10" id="KW-1134">Transmembrane beta strand</keyword>
<organism evidence="16 17">
    <name type="scientific">Lutimonas vermicola</name>
    <dbReference type="NCBI Taxonomy" id="414288"/>
    <lineage>
        <taxon>Bacteria</taxon>
        <taxon>Pseudomonadati</taxon>
        <taxon>Bacteroidota</taxon>
        <taxon>Flavobacteriia</taxon>
        <taxon>Flavobacteriales</taxon>
        <taxon>Flavobacteriaceae</taxon>
        <taxon>Lutimonas</taxon>
    </lineage>
</organism>
<dbReference type="RefSeq" id="WP_342160946.1">
    <property type="nucleotide sequence ID" value="NZ_JBCDNA010000003.1"/>
</dbReference>
<evidence type="ECO:0000256" key="13">
    <source>
        <dbReference type="SAM" id="SignalP"/>
    </source>
</evidence>
<evidence type="ECO:0000256" key="7">
    <source>
        <dbReference type="ARBA" id="ARBA00023136"/>
    </source>
</evidence>
<reference evidence="16 17" key="1">
    <citation type="submission" date="2024-04" db="EMBL/GenBank/DDBJ databases">
        <title>whole genome sequencing of Lutimonas vermicola strain IMCC1616.</title>
        <authorList>
            <person name="Bae S.S."/>
        </authorList>
    </citation>
    <scope>NUCLEOTIDE SEQUENCE [LARGE SCALE GENOMIC DNA]</scope>
    <source>
        <strain evidence="16 17">IMCC1616</strain>
    </source>
</reference>
<dbReference type="PANTHER" id="PTHR30069:SF29">
    <property type="entry name" value="HEMOGLOBIN AND HEMOGLOBIN-HAPTOGLOBIN-BINDING PROTEIN 1-RELATED"/>
    <property type="match status" value="1"/>
</dbReference>
<comment type="subcellular location">
    <subcellularLocation>
        <location evidence="1 10">Cell outer membrane</location>
        <topology evidence="1 10">Multi-pass membrane protein</topology>
    </subcellularLocation>
</comment>
<evidence type="ECO:0000256" key="6">
    <source>
        <dbReference type="ARBA" id="ARBA00023077"/>
    </source>
</evidence>
<keyword evidence="8 16" id="KW-0675">Receptor</keyword>
<feature type="domain" description="TonB-dependent receptor-like beta-barrel" evidence="14">
    <location>
        <begin position="411"/>
        <end position="865"/>
    </location>
</feature>
<dbReference type="Pfam" id="PF07715">
    <property type="entry name" value="Plug"/>
    <property type="match status" value="1"/>
</dbReference>
<keyword evidence="5 13" id="KW-0732">Signal</keyword>
<keyword evidence="2 10" id="KW-0813">Transport</keyword>
<evidence type="ECO:0000256" key="2">
    <source>
        <dbReference type="ARBA" id="ARBA00022448"/>
    </source>
</evidence>